<dbReference type="Pfam" id="PF04055">
    <property type="entry name" value="Radical_SAM"/>
    <property type="match status" value="1"/>
</dbReference>
<evidence type="ECO:0000256" key="4">
    <source>
        <dbReference type="ARBA" id="ARBA00022723"/>
    </source>
</evidence>
<evidence type="ECO:0000256" key="6">
    <source>
        <dbReference type="ARBA" id="ARBA00023014"/>
    </source>
</evidence>
<keyword evidence="2" id="KW-0004">4Fe-4S</keyword>
<reference evidence="8" key="1">
    <citation type="journal article" date="2020" name="mSystems">
        <title>Genome- and Community-Level Interaction Insights into Carbon Utilization and Element Cycling Functions of Hydrothermarchaeota in Hydrothermal Sediment.</title>
        <authorList>
            <person name="Zhou Z."/>
            <person name="Liu Y."/>
            <person name="Xu W."/>
            <person name="Pan J."/>
            <person name="Luo Z.H."/>
            <person name="Li M."/>
        </authorList>
    </citation>
    <scope>NUCLEOTIDE SEQUENCE [LARGE SCALE GENOMIC DNA]</scope>
    <source>
        <strain evidence="8">SpSt-289</strain>
    </source>
</reference>
<dbReference type="GO" id="GO:0003824">
    <property type="term" value="F:catalytic activity"/>
    <property type="evidence" value="ECO:0007669"/>
    <property type="project" value="InterPro"/>
</dbReference>
<accession>A0A7C1JXG0</accession>
<dbReference type="GO" id="GO:0046872">
    <property type="term" value="F:metal ion binding"/>
    <property type="evidence" value="ECO:0007669"/>
    <property type="project" value="UniProtKB-KW"/>
</dbReference>
<sequence>MKVDAQQPALFHRYQERFRYEQAPMLVYWEATQSCALACTHCRANAMLQRNPWELNTQEAQVLLRQIAEFGCEAMPPHLVITGGDPLQRPDIFELIAYARSLGLSVSITPAGTMALTDKLVEQLHAAGINSIALSLDGSTPSRHDTFRGVPGSFEWTKAAAQAIVARNIPLQINTLVSAQTLDDIPNIYAEVRSWGITRWALFFLITTGRGSQLAEVTPAQGEQLLQWLGDLARNPATPFLLKTTEAHHYRRILVQTLRHRLSEEAILATPAGRGFGIRDGNGIVFVSHIGQVFPSGFLPLSAGNVRKTPLSAIYRNSSLFQALRDPNRLRGKCGACSFRMICGGSRARAYAVTGNPLESDPLCPYQPRQATMAL</sequence>
<comment type="cofactor">
    <cofactor evidence="1">
        <name>[4Fe-4S] cluster</name>
        <dbReference type="ChEBI" id="CHEBI:49883"/>
    </cofactor>
</comment>
<dbReference type="SFLD" id="SFLDG01386">
    <property type="entry name" value="main_SPASM_domain-containing"/>
    <property type="match status" value="1"/>
</dbReference>
<feature type="domain" description="Radical SAM core" evidence="7">
    <location>
        <begin position="21"/>
        <end position="235"/>
    </location>
</feature>
<evidence type="ECO:0000256" key="1">
    <source>
        <dbReference type="ARBA" id="ARBA00001966"/>
    </source>
</evidence>
<dbReference type="CDD" id="cd01335">
    <property type="entry name" value="Radical_SAM"/>
    <property type="match status" value="1"/>
</dbReference>
<dbReference type="InterPro" id="IPR006638">
    <property type="entry name" value="Elp3/MiaA/NifB-like_rSAM"/>
</dbReference>
<protein>
    <submittedName>
        <fullName evidence="8">TIGR04053 family radical SAM/SPASM domain-containing protein</fullName>
    </submittedName>
</protein>
<keyword evidence="4" id="KW-0479">Metal-binding</keyword>
<gene>
    <name evidence="8" type="ORF">ENQ20_12605</name>
</gene>
<organism evidence="8">
    <name type="scientific">Caldilinea aerophila</name>
    <dbReference type="NCBI Taxonomy" id="133453"/>
    <lineage>
        <taxon>Bacteria</taxon>
        <taxon>Bacillati</taxon>
        <taxon>Chloroflexota</taxon>
        <taxon>Caldilineae</taxon>
        <taxon>Caldilineales</taxon>
        <taxon>Caldilineaceae</taxon>
        <taxon>Caldilinea</taxon>
    </lineage>
</organism>
<evidence type="ECO:0000256" key="5">
    <source>
        <dbReference type="ARBA" id="ARBA00023004"/>
    </source>
</evidence>
<keyword evidence="6" id="KW-0411">Iron-sulfur</keyword>
<evidence type="ECO:0000259" key="7">
    <source>
        <dbReference type="PROSITE" id="PS51918"/>
    </source>
</evidence>
<dbReference type="NCBIfam" id="TIGR04053">
    <property type="entry name" value="TIGR04053 family radical SAM/SPASM domain-containing protein"/>
    <property type="match status" value="1"/>
</dbReference>
<dbReference type="InterPro" id="IPR007197">
    <property type="entry name" value="rSAM"/>
</dbReference>
<evidence type="ECO:0000313" key="8">
    <source>
        <dbReference type="EMBL" id="HDX32308.1"/>
    </source>
</evidence>
<dbReference type="InterPro" id="IPR058240">
    <property type="entry name" value="rSAM_sf"/>
</dbReference>
<proteinExistence type="predicted"/>
<dbReference type="PROSITE" id="PS51918">
    <property type="entry name" value="RADICAL_SAM"/>
    <property type="match status" value="1"/>
</dbReference>
<dbReference type="AlphaFoldDB" id="A0A7C1JXG0"/>
<dbReference type="Gene3D" id="3.20.20.70">
    <property type="entry name" value="Aldolase class I"/>
    <property type="match status" value="1"/>
</dbReference>
<name>A0A7C1JXG0_9CHLR</name>
<dbReference type="PANTHER" id="PTHR11228:SF34">
    <property type="entry name" value="TUNGSTEN-CONTAINING ALDEHYDE FERREDOXIN OXIDOREDUCTASE COFACTOR MODIFYING PROTEIN"/>
    <property type="match status" value="1"/>
</dbReference>
<dbReference type="EMBL" id="DSMG01000122">
    <property type="protein sequence ID" value="HDX32308.1"/>
    <property type="molecule type" value="Genomic_DNA"/>
</dbReference>
<evidence type="ECO:0000256" key="3">
    <source>
        <dbReference type="ARBA" id="ARBA00022691"/>
    </source>
</evidence>
<dbReference type="SMART" id="SM00729">
    <property type="entry name" value="Elp3"/>
    <property type="match status" value="1"/>
</dbReference>
<dbReference type="InterPro" id="IPR017200">
    <property type="entry name" value="PqqE-like"/>
</dbReference>
<dbReference type="SUPFAM" id="SSF102114">
    <property type="entry name" value="Radical SAM enzymes"/>
    <property type="match status" value="1"/>
</dbReference>
<keyword evidence="3" id="KW-0949">S-adenosyl-L-methionine</keyword>
<dbReference type="SFLD" id="SFLDG01067">
    <property type="entry name" value="SPASM/twitch_domain_containing"/>
    <property type="match status" value="1"/>
</dbReference>
<evidence type="ECO:0000256" key="2">
    <source>
        <dbReference type="ARBA" id="ARBA00022485"/>
    </source>
</evidence>
<dbReference type="PIRSF" id="PIRSF037420">
    <property type="entry name" value="PQQ_syn_pqqE"/>
    <property type="match status" value="1"/>
</dbReference>
<dbReference type="PANTHER" id="PTHR11228">
    <property type="entry name" value="RADICAL SAM DOMAIN PROTEIN"/>
    <property type="match status" value="1"/>
</dbReference>
<dbReference type="GO" id="GO:0051539">
    <property type="term" value="F:4 iron, 4 sulfur cluster binding"/>
    <property type="evidence" value="ECO:0007669"/>
    <property type="project" value="UniProtKB-KW"/>
</dbReference>
<dbReference type="InterPro" id="IPR050377">
    <property type="entry name" value="Radical_SAM_PqqE_MftC-like"/>
</dbReference>
<dbReference type="SFLD" id="SFLDS00029">
    <property type="entry name" value="Radical_SAM"/>
    <property type="match status" value="1"/>
</dbReference>
<keyword evidence="5" id="KW-0408">Iron</keyword>
<comment type="caution">
    <text evidence="8">The sequence shown here is derived from an EMBL/GenBank/DDBJ whole genome shotgun (WGS) entry which is preliminary data.</text>
</comment>
<dbReference type="InterPro" id="IPR013785">
    <property type="entry name" value="Aldolase_TIM"/>
</dbReference>
<dbReference type="CDD" id="cd21123">
    <property type="entry name" value="SPASM_MftC-like"/>
    <property type="match status" value="1"/>
</dbReference>